<dbReference type="Gene3D" id="2.40.240.10">
    <property type="entry name" value="Ribosomal Protein L25, Chain P"/>
    <property type="match status" value="1"/>
</dbReference>
<reference evidence="10 11" key="2">
    <citation type="submission" date="2012-08" db="EMBL/GenBank/DDBJ databases">
        <title>The Genome Sequence of Turicella otitidis ATCC 51513.</title>
        <authorList>
            <consortium name="The Broad Institute Genome Sequencing Platform"/>
            <person name="Earl A."/>
            <person name="Ward D."/>
            <person name="Feldgarden M."/>
            <person name="Gevers D."/>
            <person name="Huys G."/>
            <person name="Walker B."/>
            <person name="Young S.K."/>
            <person name="Zeng Q."/>
            <person name="Gargeya S."/>
            <person name="Fitzgerald M."/>
            <person name="Haas B."/>
            <person name="Abouelleil A."/>
            <person name="Alvarado L."/>
            <person name="Arachchi H.M."/>
            <person name="Berlin A.M."/>
            <person name="Chapman S.B."/>
            <person name="Goldberg J."/>
            <person name="Griggs A."/>
            <person name="Gujja S."/>
            <person name="Hansen M."/>
            <person name="Howarth C."/>
            <person name="Imamovic A."/>
            <person name="Larimer J."/>
            <person name="McCowen C."/>
            <person name="Montmayeur A."/>
            <person name="Murphy C."/>
            <person name="Neiman D."/>
            <person name="Pearson M."/>
            <person name="Priest M."/>
            <person name="Roberts A."/>
            <person name="Saif S."/>
            <person name="Shea T."/>
            <person name="Sisk P."/>
            <person name="Sykes S."/>
            <person name="Wortman J."/>
            <person name="Nusbaum C."/>
            <person name="Birren B."/>
        </authorList>
    </citation>
    <scope>NUCLEOTIDE SEQUENCE [LARGE SCALE GENOMIC DNA]</scope>
    <source>
        <strain evidence="10 11">ATCC 51513</strain>
    </source>
</reference>
<evidence type="ECO:0000259" key="8">
    <source>
        <dbReference type="Pfam" id="PF14693"/>
    </source>
</evidence>
<protein>
    <recommendedName>
        <fullName evidence="5">Large ribosomal subunit protein bL25</fullName>
    </recommendedName>
    <alternativeName>
        <fullName evidence="5">General stress protein CTC</fullName>
    </alternativeName>
</protein>
<dbReference type="Proteomes" id="UP000011016">
    <property type="component" value="Unassembled WGS sequence"/>
</dbReference>
<dbReference type="InterPro" id="IPR020056">
    <property type="entry name" value="Rbsml_bL25/Gln-tRNA_synth_N"/>
</dbReference>
<evidence type="ECO:0000256" key="1">
    <source>
        <dbReference type="ARBA" id="ARBA00022730"/>
    </source>
</evidence>
<evidence type="ECO:0000313" key="11">
    <source>
        <dbReference type="Proteomes" id="UP000006078"/>
    </source>
</evidence>
<dbReference type="PANTHER" id="PTHR33284:SF1">
    <property type="entry name" value="RIBOSOMAL PROTEIN L25_GLN-TRNA SYNTHETASE, ANTI-CODON-BINDING DOMAIN-CONTAINING PROTEIN"/>
    <property type="match status" value="1"/>
</dbReference>
<dbReference type="GO" id="GO:0006412">
    <property type="term" value="P:translation"/>
    <property type="evidence" value="ECO:0007669"/>
    <property type="project" value="UniProtKB-UniRule"/>
</dbReference>
<dbReference type="HOGENOM" id="CLU_075939_1_0_11"/>
<dbReference type="CDD" id="cd00495">
    <property type="entry name" value="Ribosomal_L25_TL5_CTC"/>
    <property type="match status" value="1"/>
</dbReference>
<dbReference type="HAMAP" id="MF_01334">
    <property type="entry name" value="Ribosomal_bL25_CTC"/>
    <property type="match status" value="1"/>
</dbReference>
<dbReference type="InterPro" id="IPR020057">
    <property type="entry name" value="Ribosomal_bL25_b-dom"/>
</dbReference>
<dbReference type="AlphaFoldDB" id="I7LB99"/>
<dbReference type="EMBL" id="CAJZ01000024">
    <property type="protein sequence ID" value="CCI82919.1"/>
    <property type="molecule type" value="Genomic_DNA"/>
</dbReference>
<dbReference type="OrthoDB" id="5242980at2"/>
<dbReference type="Gene3D" id="2.170.120.20">
    <property type="entry name" value="Ribosomal protein L25, beta domain"/>
    <property type="match status" value="1"/>
</dbReference>
<dbReference type="InterPro" id="IPR029751">
    <property type="entry name" value="Ribosomal_L25_dom"/>
</dbReference>
<dbReference type="InterPro" id="IPR011035">
    <property type="entry name" value="Ribosomal_bL25/Gln-tRNA_synth"/>
</dbReference>
<dbReference type="eggNOG" id="COG1825">
    <property type="taxonomic scope" value="Bacteria"/>
</dbReference>
<gene>
    <name evidence="5 9" type="primary">rplY</name>
    <name evidence="5" type="synonym">ctc</name>
    <name evidence="9" type="ORF">BN46_0168</name>
    <name evidence="10" type="ORF">HMPREF9719_00377</name>
</gene>
<evidence type="ECO:0000256" key="5">
    <source>
        <dbReference type="HAMAP-Rule" id="MF_01334"/>
    </source>
</evidence>
<evidence type="ECO:0000256" key="2">
    <source>
        <dbReference type="ARBA" id="ARBA00022884"/>
    </source>
</evidence>
<sequence>MAKKYPTLKAEERTEFGKGAARRLRRQWKVPGVIYSGSLEKPVHFAIDLLEIEQLVRDNGVNAIVDLEVGGENYLTMVKSIEQNVLSLDIDHIDLLAITRGEKVEVEVPLVLEGEPFPGTVVLQDADVLLVEADVLDIPDELPVSVEGLEADSKVLASDVELPGNTTLVADPETVIASISWPEQDEELEAEAEAAEQGSADKEPEAAEESGDDE</sequence>
<evidence type="ECO:0000313" key="12">
    <source>
        <dbReference type="Proteomes" id="UP000011016"/>
    </source>
</evidence>
<comment type="similarity">
    <text evidence="5">Belongs to the bacterial ribosomal protein bL25 family. CTC subfamily.</text>
</comment>
<dbReference type="RefSeq" id="WP_004600267.1">
    <property type="nucleotide sequence ID" value="NZ_HF541865.1"/>
</dbReference>
<dbReference type="GO" id="GO:0003735">
    <property type="term" value="F:structural constituent of ribosome"/>
    <property type="evidence" value="ECO:0007669"/>
    <property type="project" value="InterPro"/>
</dbReference>
<dbReference type="GO" id="GO:0008097">
    <property type="term" value="F:5S rRNA binding"/>
    <property type="evidence" value="ECO:0007669"/>
    <property type="project" value="InterPro"/>
</dbReference>
<comment type="subunit">
    <text evidence="5">Part of the 50S ribosomal subunit; part of the 5S rRNA/L5/L18/L25 subcomplex. Contacts the 5S rRNA. Binds to the 5S rRNA independently of L5 and L18.</text>
</comment>
<evidence type="ECO:0000313" key="10">
    <source>
        <dbReference type="EMBL" id="EJZ82719.1"/>
    </source>
</evidence>
<dbReference type="EMBL" id="AHAE01000021">
    <property type="protein sequence ID" value="EJZ82719.1"/>
    <property type="molecule type" value="Genomic_DNA"/>
</dbReference>
<dbReference type="Pfam" id="PF01386">
    <property type="entry name" value="Ribosomal_L25p"/>
    <property type="match status" value="1"/>
</dbReference>
<dbReference type="PATRIC" id="fig|883169.3.peg.354"/>
<accession>I7LB99</accession>
<dbReference type="GO" id="GO:0022625">
    <property type="term" value="C:cytosolic large ribosomal subunit"/>
    <property type="evidence" value="ECO:0007669"/>
    <property type="project" value="TreeGrafter"/>
</dbReference>
<keyword evidence="11" id="KW-1185">Reference proteome</keyword>
<dbReference type="Pfam" id="PF14693">
    <property type="entry name" value="Ribosomal_TL5_C"/>
    <property type="match status" value="1"/>
</dbReference>
<reference evidence="9 12" key="1">
    <citation type="journal article" date="2012" name="J. Bacteriol.">
        <title>Draft Genome Sequence of Turicella otitidis ATCC 51513, Isolated from Middle Ear Fluid from a Child with Otitis Media.</title>
        <authorList>
            <person name="Brinkrolf K."/>
            <person name="Schneider J."/>
            <person name="Knecht M."/>
            <person name="Ruckert C."/>
            <person name="Tauch A."/>
        </authorList>
    </citation>
    <scope>NUCLEOTIDE SEQUENCE [LARGE SCALE GENOMIC DNA]</scope>
    <source>
        <strain evidence="9 12">ATCC 51513</strain>
    </source>
</reference>
<dbReference type="SUPFAM" id="SSF50715">
    <property type="entry name" value="Ribosomal protein L25-like"/>
    <property type="match status" value="1"/>
</dbReference>
<feature type="compositionally biased region" description="Acidic residues" evidence="6">
    <location>
        <begin position="183"/>
        <end position="194"/>
    </location>
</feature>
<dbReference type="NCBIfam" id="TIGR00731">
    <property type="entry name" value="bL25_bact_ctc"/>
    <property type="match status" value="1"/>
</dbReference>
<dbReference type="NCBIfam" id="NF004131">
    <property type="entry name" value="PRK05618.2-1"/>
    <property type="match status" value="1"/>
</dbReference>
<evidence type="ECO:0000256" key="3">
    <source>
        <dbReference type="ARBA" id="ARBA00022980"/>
    </source>
</evidence>
<dbReference type="InterPro" id="IPR020930">
    <property type="entry name" value="Ribosomal_uL5_bac-type"/>
</dbReference>
<feature type="domain" description="Large ribosomal subunit protein bL25 beta" evidence="8">
    <location>
        <begin position="103"/>
        <end position="182"/>
    </location>
</feature>
<proteinExistence type="inferred from homology"/>
<comment type="caution">
    <text evidence="9">The sequence shown here is derived from an EMBL/GenBank/DDBJ whole genome shotgun (WGS) entry which is preliminary data.</text>
</comment>
<dbReference type="InterPro" id="IPR001021">
    <property type="entry name" value="Ribosomal_bL25_long"/>
</dbReference>
<evidence type="ECO:0000259" key="7">
    <source>
        <dbReference type="Pfam" id="PF01386"/>
    </source>
</evidence>
<evidence type="ECO:0000313" key="9">
    <source>
        <dbReference type="EMBL" id="CCI82919.1"/>
    </source>
</evidence>
<keyword evidence="2 5" id="KW-0694">RNA-binding</keyword>
<organism evidence="9 12">
    <name type="scientific">Corynebacterium otitidis ATCC 51513</name>
    <dbReference type="NCBI Taxonomy" id="883169"/>
    <lineage>
        <taxon>Bacteria</taxon>
        <taxon>Bacillati</taxon>
        <taxon>Actinomycetota</taxon>
        <taxon>Actinomycetes</taxon>
        <taxon>Mycobacteriales</taxon>
        <taxon>Corynebacteriaceae</taxon>
        <taxon>Corynebacterium</taxon>
    </lineage>
</organism>
<keyword evidence="1 5" id="KW-0699">rRNA-binding</keyword>
<dbReference type="PANTHER" id="PTHR33284">
    <property type="entry name" value="RIBOSOMAL PROTEIN L25/GLN-TRNA SYNTHETASE, ANTI-CODON-BINDING DOMAIN-CONTAINING PROTEIN"/>
    <property type="match status" value="1"/>
</dbReference>
<feature type="region of interest" description="Disordered" evidence="6">
    <location>
        <begin position="181"/>
        <end position="214"/>
    </location>
</feature>
<dbReference type="STRING" id="29321.AAV33_06600"/>
<keyword evidence="3 5" id="KW-0689">Ribosomal protein</keyword>
<feature type="domain" description="Large ribosomal subunit protein bL25 L25" evidence="7">
    <location>
        <begin position="8"/>
        <end position="95"/>
    </location>
</feature>
<name>I7LB99_9CORY</name>
<evidence type="ECO:0000256" key="6">
    <source>
        <dbReference type="SAM" id="MobiDB-lite"/>
    </source>
</evidence>
<evidence type="ECO:0000256" key="4">
    <source>
        <dbReference type="ARBA" id="ARBA00023274"/>
    </source>
</evidence>
<comment type="function">
    <text evidence="5">This is one of the proteins that binds to the 5S RNA in the ribosome where it forms part of the central protuberance.</text>
</comment>
<keyword evidence="4 5" id="KW-0687">Ribonucleoprotein</keyword>
<dbReference type="Proteomes" id="UP000006078">
    <property type="component" value="Unassembled WGS sequence"/>
</dbReference>
<dbReference type="InterPro" id="IPR037121">
    <property type="entry name" value="Ribosomal_bL25_C"/>
</dbReference>